<name>A0ABM6AAE9_9BACL</name>
<keyword evidence="1" id="KW-1133">Transmembrane helix</keyword>
<dbReference type="PROSITE" id="PS51257">
    <property type="entry name" value="PROKAR_LIPOPROTEIN"/>
    <property type="match status" value="1"/>
</dbReference>
<feature type="transmembrane region" description="Helical" evidence="1">
    <location>
        <begin position="38"/>
        <end position="55"/>
    </location>
</feature>
<feature type="transmembrane region" description="Helical" evidence="1">
    <location>
        <begin position="67"/>
        <end position="89"/>
    </location>
</feature>
<evidence type="ECO:0000256" key="1">
    <source>
        <dbReference type="SAM" id="Phobius"/>
    </source>
</evidence>
<dbReference type="GeneID" id="32407452"/>
<gene>
    <name evidence="2" type="ORF">GS3922_05660</name>
</gene>
<organism evidence="2 3">
    <name type="scientific">Geobacillus subterraneus</name>
    <dbReference type="NCBI Taxonomy" id="129338"/>
    <lineage>
        <taxon>Bacteria</taxon>
        <taxon>Bacillati</taxon>
        <taxon>Bacillota</taxon>
        <taxon>Bacilli</taxon>
        <taxon>Bacillales</taxon>
        <taxon>Anoxybacillaceae</taxon>
        <taxon>Geobacillus</taxon>
    </lineage>
</organism>
<dbReference type="RefSeq" id="WP_063165560.1">
    <property type="nucleotide sequence ID" value="NZ_CP014342.1"/>
</dbReference>
<evidence type="ECO:0000313" key="2">
    <source>
        <dbReference type="EMBL" id="AMX83206.1"/>
    </source>
</evidence>
<sequence length="156" mass="17721">MVKIKKISWIVISLCSCAVTILYWIIGMVEIMHDHPDIYKSILMALILITLGIAITSVFKTKGDLKWAALSVVGFNLLLLVIGVGWTIGFHQDKLNPWVFFPAYYTALVVALYFYIKSIRLLKSYYKLFPIFMLLASIVPTLYVILINGLWGKSTI</sequence>
<accession>A0ABM6AAE9</accession>
<evidence type="ECO:0000313" key="3">
    <source>
        <dbReference type="Proteomes" id="UP000076226"/>
    </source>
</evidence>
<dbReference type="Proteomes" id="UP000076226">
    <property type="component" value="Chromosome"/>
</dbReference>
<protein>
    <submittedName>
        <fullName evidence="2">Uncharacterized protein</fullName>
    </submittedName>
</protein>
<keyword evidence="1" id="KW-0472">Membrane</keyword>
<keyword evidence="1" id="KW-0812">Transmembrane</keyword>
<feature type="transmembrane region" description="Helical" evidence="1">
    <location>
        <begin position="128"/>
        <end position="151"/>
    </location>
</feature>
<dbReference type="EMBL" id="CP014342">
    <property type="protein sequence ID" value="AMX83206.1"/>
    <property type="molecule type" value="Genomic_DNA"/>
</dbReference>
<feature type="transmembrane region" description="Helical" evidence="1">
    <location>
        <begin position="95"/>
        <end position="116"/>
    </location>
</feature>
<reference evidence="2 3" key="1">
    <citation type="submission" date="2016-02" db="EMBL/GenBank/DDBJ databases">
        <title>Complete genome sequence of Geobacillus subterraneus KCTC 3922T.</title>
        <authorList>
            <person name="Lee D.-W."/>
            <person name="Lee Y.-J."/>
            <person name="Lee S.-J."/>
            <person name="Park G.-S."/>
            <person name="Lee S.-J."/>
            <person name="Shin J.-H."/>
        </authorList>
    </citation>
    <scope>NUCLEOTIDE SEQUENCE [LARGE SCALE GENOMIC DNA]</scope>
    <source>
        <strain evidence="2 3">KCTC 3922</strain>
    </source>
</reference>
<keyword evidence="3" id="KW-1185">Reference proteome</keyword>
<proteinExistence type="predicted"/>
<feature type="transmembrane region" description="Helical" evidence="1">
    <location>
        <begin position="7"/>
        <end position="26"/>
    </location>
</feature>